<sequence>MTSAESVDGSAVMTSAVMSSQSAVEKKRYQQLIREAQQMERRRLNLNSEQDVAQRINRSNVALRRSCYQTLITRGAADQIRSSVLSAGS</sequence>
<name>A0A2Z7CYP9_9LAMI</name>
<evidence type="ECO:0000256" key="1">
    <source>
        <dbReference type="SAM" id="MobiDB-lite"/>
    </source>
</evidence>
<feature type="region of interest" description="Disordered" evidence="1">
    <location>
        <begin position="1"/>
        <end position="24"/>
    </location>
</feature>
<dbReference type="EMBL" id="KQ991632">
    <property type="protein sequence ID" value="KZV51435.1"/>
    <property type="molecule type" value="Genomic_DNA"/>
</dbReference>
<evidence type="ECO:0000313" key="2">
    <source>
        <dbReference type="EMBL" id="KZV51435.1"/>
    </source>
</evidence>
<gene>
    <name evidence="2" type="ORF">F511_20815</name>
</gene>
<accession>A0A2Z7CYP9</accession>
<evidence type="ECO:0000313" key="3">
    <source>
        <dbReference type="Proteomes" id="UP000250235"/>
    </source>
</evidence>
<keyword evidence="3" id="KW-1185">Reference proteome</keyword>
<protein>
    <submittedName>
        <fullName evidence="2">Uncharacterized protein</fullName>
    </submittedName>
</protein>
<dbReference type="Proteomes" id="UP000250235">
    <property type="component" value="Unassembled WGS sequence"/>
</dbReference>
<reference evidence="2 3" key="1">
    <citation type="journal article" date="2015" name="Proc. Natl. Acad. Sci. U.S.A.">
        <title>The resurrection genome of Boea hygrometrica: A blueprint for survival of dehydration.</title>
        <authorList>
            <person name="Xiao L."/>
            <person name="Yang G."/>
            <person name="Zhang L."/>
            <person name="Yang X."/>
            <person name="Zhao S."/>
            <person name="Ji Z."/>
            <person name="Zhou Q."/>
            <person name="Hu M."/>
            <person name="Wang Y."/>
            <person name="Chen M."/>
            <person name="Xu Y."/>
            <person name="Jin H."/>
            <person name="Xiao X."/>
            <person name="Hu G."/>
            <person name="Bao F."/>
            <person name="Hu Y."/>
            <person name="Wan P."/>
            <person name="Li L."/>
            <person name="Deng X."/>
            <person name="Kuang T."/>
            <person name="Xiang C."/>
            <person name="Zhu J.K."/>
            <person name="Oliver M.J."/>
            <person name="He Y."/>
        </authorList>
    </citation>
    <scope>NUCLEOTIDE SEQUENCE [LARGE SCALE GENOMIC DNA]</scope>
    <source>
        <strain evidence="3">cv. XS01</strain>
    </source>
</reference>
<dbReference type="AlphaFoldDB" id="A0A2Z7CYP9"/>
<proteinExistence type="predicted"/>
<organism evidence="2 3">
    <name type="scientific">Dorcoceras hygrometricum</name>
    <dbReference type="NCBI Taxonomy" id="472368"/>
    <lineage>
        <taxon>Eukaryota</taxon>
        <taxon>Viridiplantae</taxon>
        <taxon>Streptophyta</taxon>
        <taxon>Embryophyta</taxon>
        <taxon>Tracheophyta</taxon>
        <taxon>Spermatophyta</taxon>
        <taxon>Magnoliopsida</taxon>
        <taxon>eudicotyledons</taxon>
        <taxon>Gunneridae</taxon>
        <taxon>Pentapetalae</taxon>
        <taxon>asterids</taxon>
        <taxon>lamiids</taxon>
        <taxon>Lamiales</taxon>
        <taxon>Gesneriaceae</taxon>
        <taxon>Didymocarpoideae</taxon>
        <taxon>Trichosporeae</taxon>
        <taxon>Loxocarpinae</taxon>
        <taxon>Dorcoceras</taxon>
    </lineage>
</organism>
<feature type="compositionally biased region" description="Polar residues" evidence="1">
    <location>
        <begin position="12"/>
        <end position="23"/>
    </location>
</feature>